<proteinExistence type="predicted"/>
<organism evidence="2 3">
    <name type="scientific">Brassica cretica</name>
    <name type="common">Mustard</name>
    <dbReference type="NCBI Taxonomy" id="69181"/>
    <lineage>
        <taxon>Eukaryota</taxon>
        <taxon>Viridiplantae</taxon>
        <taxon>Streptophyta</taxon>
        <taxon>Embryophyta</taxon>
        <taxon>Tracheophyta</taxon>
        <taxon>Spermatophyta</taxon>
        <taxon>Magnoliopsida</taxon>
        <taxon>eudicotyledons</taxon>
        <taxon>Gunneridae</taxon>
        <taxon>Pentapetalae</taxon>
        <taxon>rosids</taxon>
        <taxon>malvids</taxon>
        <taxon>Brassicales</taxon>
        <taxon>Brassicaceae</taxon>
        <taxon>Brassiceae</taxon>
        <taxon>Brassica</taxon>
    </lineage>
</organism>
<dbReference type="EMBL" id="QGKV02000649">
    <property type="protein sequence ID" value="KAF3583085.1"/>
    <property type="molecule type" value="Genomic_DNA"/>
</dbReference>
<gene>
    <name evidence="2" type="ORF">DY000_02031558</name>
</gene>
<reference evidence="2 3" key="1">
    <citation type="journal article" date="2020" name="BMC Genomics">
        <title>Intraspecific diversification of the crop wild relative Brassica cretica Lam. using demographic model selection.</title>
        <authorList>
            <person name="Kioukis A."/>
            <person name="Michalopoulou V.A."/>
            <person name="Briers L."/>
            <person name="Pirintsos S."/>
            <person name="Studholme D.J."/>
            <person name="Pavlidis P."/>
            <person name="Sarris P.F."/>
        </authorList>
    </citation>
    <scope>NUCLEOTIDE SEQUENCE [LARGE SCALE GENOMIC DNA]</scope>
    <source>
        <strain evidence="3">cv. PFS-1207/04</strain>
    </source>
</reference>
<dbReference type="Proteomes" id="UP000266723">
    <property type="component" value="Unassembled WGS sequence"/>
</dbReference>
<feature type="chain" id="PRO_5047322723" evidence="1">
    <location>
        <begin position="25"/>
        <end position="289"/>
    </location>
</feature>
<evidence type="ECO:0000313" key="2">
    <source>
        <dbReference type="EMBL" id="KAF3583085.1"/>
    </source>
</evidence>
<keyword evidence="1" id="KW-0732">Signal</keyword>
<evidence type="ECO:0000313" key="3">
    <source>
        <dbReference type="Proteomes" id="UP000266723"/>
    </source>
</evidence>
<name>A0ABQ7E0T1_BRACR</name>
<protein>
    <submittedName>
        <fullName evidence="2">Uncharacterized protein</fullName>
    </submittedName>
</protein>
<comment type="caution">
    <text evidence="2">The sequence shown here is derived from an EMBL/GenBank/DDBJ whole genome shotgun (WGS) entry which is preliminary data.</text>
</comment>
<sequence length="289" mass="32883">MSWTSSSTGILLYYLGAFMDTVGAVCDMQTNKLCLILIDPTVYNDPVRVVKQQIGYMEIGDNPGFIAVCHCDHEADEQSEAETSIATQPKISIDEKLVLMIDNELEEPIDSDHANEIDDFQEGSLNSWENDCYQPSFAVHTAIPSKRKMSAMEPYEYDEDYREEEIIEYRGLSMEEAGVLQISHETIRETSIDGNNKISIDTHHGIEPDARTEDSTSIDRRGQPLIDVLIEFGKRAYDSDGKRLFEWEKKDEYSLYTDEHGYARAPDGRIIHVSRDDIIDILERATMHG</sequence>
<keyword evidence="3" id="KW-1185">Reference proteome</keyword>
<feature type="signal peptide" evidence="1">
    <location>
        <begin position="1"/>
        <end position="24"/>
    </location>
</feature>
<evidence type="ECO:0000256" key="1">
    <source>
        <dbReference type="SAM" id="SignalP"/>
    </source>
</evidence>
<accession>A0ABQ7E0T1</accession>